<dbReference type="SMART" id="SM00516">
    <property type="entry name" value="SEC14"/>
    <property type="match status" value="1"/>
</dbReference>
<gene>
    <name evidence="2" type="ORF">AOCH_001345</name>
</gene>
<sequence length="490" mass="55725">MTQTTIPPGFLGNLSAEQEARLQQFWALLLHLAGASSVAAIEQLVHVNSLERVKSSPLPLPPRSLSRTNSLFSRTEPTLSGKGSRTSVSIHQARLVQTFRDAGLTASEGRSVRRFLSCLSPEDVRFGVLTAAKHEPPDVYLLRYLRRCRWEVNKALVLLLNSLIWRLKEMKVDNVLLPRGELYAAQQEQNLMDKYSSGEARGFISQLRMGKCYVYGVDRLNQPVCVVRVRLHQPGAQSKDALNQFITHIYESVRLVISPPIETATVVFDMTGFSLANMEYAPVKFIIRCFETYYPESLGVLLLHNAPRIFAGIWRVIKGWMDPALAAKVHFTRTIKDLEQFIALDQIASELGSSEDWEYEYPEPEPDENRQMEDYATRDTLLAERQSIAEQFLAATSRWISATGSQDEEELKQAILRREEIVEQISANYWDLDPHVRARNFLDRTAMIHDGGRIENYPATPKTPPQVQIQTAKILQVRHVQRARLKIVTI</sequence>
<dbReference type="OrthoDB" id="43460at2759"/>
<dbReference type="InterPro" id="IPR036865">
    <property type="entry name" value="CRAL-TRIO_dom_sf"/>
</dbReference>
<dbReference type="InterPro" id="IPR001251">
    <property type="entry name" value="CRAL-TRIO_dom"/>
</dbReference>
<feature type="domain" description="CRAL-TRIO" evidence="1">
    <location>
        <begin position="214"/>
        <end position="359"/>
    </location>
</feature>
<evidence type="ECO:0000313" key="3">
    <source>
        <dbReference type="Proteomes" id="UP000034947"/>
    </source>
</evidence>
<name>A0A0F8UPA9_9EURO</name>
<dbReference type="PROSITE" id="PS50191">
    <property type="entry name" value="CRAL_TRIO"/>
    <property type="match status" value="1"/>
</dbReference>
<dbReference type="PANTHER" id="PTHR46590">
    <property type="entry name" value="PHOSPHATIDYLINOSITOL TRANSFER PROTEIN CSR1-RELATED"/>
    <property type="match status" value="1"/>
</dbReference>
<dbReference type="VEuPathDB" id="FungiDB:P175DRAFT_0526439"/>
<proteinExistence type="predicted"/>
<dbReference type="SMART" id="SM01100">
    <property type="entry name" value="CRAL_TRIO_N"/>
    <property type="match status" value="1"/>
</dbReference>
<dbReference type="Pfam" id="PF00650">
    <property type="entry name" value="CRAL_TRIO"/>
    <property type="match status" value="1"/>
</dbReference>
<dbReference type="InterPro" id="IPR011074">
    <property type="entry name" value="CRAL/TRIO_N_dom"/>
</dbReference>
<accession>A0A0F8UPA9</accession>
<keyword evidence="3" id="KW-1185">Reference proteome</keyword>
<dbReference type="PANTHER" id="PTHR46590:SF2">
    <property type="entry name" value="CRAL_TRIO DOMAIN PROTEIN (AFU_ORTHOLOGUE AFUA_4G13930)-RELATED"/>
    <property type="match status" value="1"/>
</dbReference>
<dbReference type="SUPFAM" id="SSF52087">
    <property type="entry name" value="CRAL/TRIO domain"/>
    <property type="match status" value="1"/>
</dbReference>
<dbReference type="InterPro" id="IPR052432">
    <property type="entry name" value="PITP/CRAL-TRIO"/>
</dbReference>
<evidence type="ECO:0000313" key="2">
    <source>
        <dbReference type="EMBL" id="KKK12651.1"/>
    </source>
</evidence>
<dbReference type="Gene3D" id="3.40.525.10">
    <property type="entry name" value="CRAL-TRIO lipid binding domain"/>
    <property type="match status" value="1"/>
</dbReference>
<dbReference type="CDD" id="cd00170">
    <property type="entry name" value="SEC14"/>
    <property type="match status" value="1"/>
</dbReference>
<comment type="caution">
    <text evidence="2">The sequence shown here is derived from an EMBL/GenBank/DDBJ whole genome shotgun (WGS) entry which is preliminary data.</text>
</comment>
<organism evidence="2 3">
    <name type="scientific">Aspergillus ochraceoroseus</name>
    <dbReference type="NCBI Taxonomy" id="138278"/>
    <lineage>
        <taxon>Eukaryota</taxon>
        <taxon>Fungi</taxon>
        <taxon>Dikarya</taxon>
        <taxon>Ascomycota</taxon>
        <taxon>Pezizomycotina</taxon>
        <taxon>Eurotiomycetes</taxon>
        <taxon>Eurotiomycetidae</taxon>
        <taxon>Eurotiales</taxon>
        <taxon>Aspergillaceae</taxon>
        <taxon>Aspergillus</taxon>
        <taxon>Aspergillus subgen. Nidulantes</taxon>
    </lineage>
</organism>
<dbReference type="SUPFAM" id="SSF46938">
    <property type="entry name" value="CRAL/TRIO N-terminal domain"/>
    <property type="match status" value="1"/>
</dbReference>
<evidence type="ECO:0000259" key="1">
    <source>
        <dbReference type="PROSITE" id="PS50191"/>
    </source>
</evidence>
<dbReference type="InterPro" id="IPR036273">
    <property type="entry name" value="CRAL/TRIO_N_dom_sf"/>
</dbReference>
<dbReference type="EMBL" id="JYKN01003422">
    <property type="protein sequence ID" value="KKK12651.1"/>
    <property type="molecule type" value="Genomic_DNA"/>
</dbReference>
<protein>
    <recommendedName>
        <fullName evidence="1">CRAL-TRIO domain-containing protein</fullName>
    </recommendedName>
</protein>
<dbReference type="AlphaFoldDB" id="A0A0F8UPA9"/>
<dbReference type="Proteomes" id="UP000034947">
    <property type="component" value="Unassembled WGS sequence"/>
</dbReference>
<reference evidence="2 3" key="1">
    <citation type="submission" date="2015-02" db="EMBL/GenBank/DDBJ databases">
        <title>Draft Genome Sequences of Two Closely-Related Aflatoxigenic Aspergillus Species Obtained from the Cote d'Ivoire.</title>
        <authorList>
            <person name="Moore G.G."/>
            <person name="Beltz S.B."/>
            <person name="Mack B.M."/>
        </authorList>
    </citation>
    <scope>NUCLEOTIDE SEQUENCE [LARGE SCALE GENOMIC DNA]</scope>
    <source>
        <strain evidence="2 3">SRRC1432</strain>
    </source>
</reference>